<gene>
    <name evidence="2" type="ORF">GU243_00160</name>
    <name evidence="3" type="ORF">GU243_23665</name>
</gene>
<dbReference type="AlphaFoldDB" id="A0A6P1NQ71"/>
<name>A0A6P1NQ71_9MICC</name>
<dbReference type="EMBL" id="CP047899">
    <property type="protein sequence ID" value="QHK22566.1"/>
    <property type="molecule type" value="Genomic_DNA"/>
</dbReference>
<keyword evidence="1" id="KW-1133">Transmembrane helix</keyword>
<sequence>MSVLTELLVSVPAEGIDPKVTANNTAPWLPVLRDIAGGVMVTCIVLLVIVLIIGVVLLVAGKLGSMSGAQSTGFMILVWGLLGAAVIGSVSGLVFWATTNSLAPAPVAAAAGALLGLG</sequence>
<accession>A0A6P1NQ71</accession>
<keyword evidence="3" id="KW-0614">Plasmid</keyword>
<feature type="transmembrane region" description="Helical" evidence="1">
    <location>
        <begin position="39"/>
        <end position="61"/>
    </location>
</feature>
<evidence type="ECO:0000313" key="2">
    <source>
        <dbReference type="EMBL" id="QHK18466.1"/>
    </source>
</evidence>
<keyword evidence="4" id="KW-1185">Reference proteome</keyword>
<evidence type="ECO:0000256" key="1">
    <source>
        <dbReference type="SAM" id="Phobius"/>
    </source>
</evidence>
<evidence type="ECO:0000313" key="4">
    <source>
        <dbReference type="Proteomes" id="UP000464186"/>
    </source>
</evidence>
<keyword evidence="1" id="KW-0812">Transmembrane</keyword>
<feature type="transmembrane region" description="Helical" evidence="1">
    <location>
        <begin position="73"/>
        <end position="97"/>
    </location>
</feature>
<dbReference type="KEGG" id="psey:GU243_23665"/>
<proteinExistence type="predicted"/>
<organism evidence="3 4">
    <name type="scientific">Pseudarthrobacter psychrotolerans</name>
    <dbReference type="NCBI Taxonomy" id="2697569"/>
    <lineage>
        <taxon>Bacteria</taxon>
        <taxon>Bacillati</taxon>
        <taxon>Actinomycetota</taxon>
        <taxon>Actinomycetes</taxon>
        <taxon>Micrococcales</taxon>
        <taxon>Micrococcaceae</taxon>
        <taxon>Pseudarthrobacter</taxon>
    </lineage>
</organism>
<dbReference type="Proteomes" id="UP000464186">
    <property type="component" value="Chromosome"/>
</dbReference>
<dbReference type="EMBL" id="CP047898">
    <property type="protein sequence ID" value="QHK18466.1"/>
    <property type="molecule type" value="Genomic_DNA"/>
</dbReference>
<evidence type="ECO:0000313" key="3">
    <source>
        <dbReference type="EMBL" id="QHK22566.1"/>
    </source>
</evidence>
<dbReference type="KEGG" id="psey:GU243_00160"/>
<dbReference type="Proteomes" id="UP000464186">
    <property type="component" value="Plasmid unnamed1"/>
</dbReference>
<protein>
    <submittedName>
        <fullName evidence="3">Uncharacterized protein</fullName>
    </submittedName>
</protein>
<keyword evidence="1" id="KW-0472">Membrane</keyword>
<geneLocation type="plasmid" evidence="3 4">
    <name>unnamed1</name>
</geneLocation>
<reference evidence="3 4" key="1">
    <citation type="submission" date="2020-01" db="EMBL/GenBank/DDBJ databases">
        <title>Pseudarthrobacter psychrotolerans sp. nov., isolated from antarctic soil.</title>
        <authorList>
            <person name="Shin Y."/>
            <person name="Park W."/>
        </authorList>
    </citation>
    <scope>NUCLEOTIDE SEQUENCE [LARGE SCALE GENOMIC DNA]</scope>
    <source>
        <strain evidence="3 4">YJ56</strain>
        <plasmid evidence="3 4">unnamed1</plasmid>
    </source>
</reference>